<organism evidence="1 2">
    <name type="scientific">Haloterrigena gelatinilytica</name>
    <dbReference type="NCBI Taxonomy" id="2741724"/>
    <lineage>
        <taxon>Archaea</taxon>
        <taxon>Methanobacteriati</taxon>
        <taxon>Methanobacteriota</taxon>
        <taxon>Stenosarchaea group</taxon>
        <taxon>Halobacteria</taxon>
        <taxon>Halobacteriales</taxon>
        <taxon>Natrialbaceae</taxon>
        <taxon>Haloterrigena</taxon>
    </lineage>
</organism>
<accession>A0ABX2LEX4</accession>
<evidence type="ECO:0000313" key="2">
    <source>
        <dbReference type="Proteomes" id="UP001016761"/>
    </source>
</evidence>
<name>A0ABX2LEX4_9EURY</name>
<gene>
    <name evidence="1" type="ORF">HTZ84_04900</name>
</gene>
<dbReference type="RefSeq" id="WP_174679645.1">
    <property type="nucleotide sequence ID" value="NZ_JABUQZ010000001.1"/>
</dbReference>
<protein>
    <submittedName>
        <fullName evidence="1">Uncharacterized protein</fullName>
    </submittedName>
</protein>
<reference evidence="1 2" key="1">
    <citation type="submission" date="2020-06" db="EMBL/GenBank/DDBJ databases">
        <title>Haloterrigena sp. nov., an extremely halophilic archaeon isolated from a saline sediment.</title>
        <authorList>
            <person name="Liu B.-B."/>
        </authorList>
    </citation>
    <scope>NUCLEOTIDE SEQUENCE [LARGE SCALE GENOMIC DNA]</scope>
    <source>
        <strain evidence="1 2">SYSU A558-1</strain>
    </source>
</reference>
<keyword evidence="2" id="KW-1185">Reference proteome</keyword>
<dbReference type="Proteomes" id="UP001016761">
    <property type="component" value="Unassembled WGS sequence"/>
</dbReference>
<dbReference type="EMBL" id="JABUQZ010000001">
    <property type="protein sequence ID" value="NUC71654.1"/>
    <property type="molecule type" value="Genomic_DNA"/>
</dbReference>
<comment type="caution">
    <text evidence="1">The sequence shown here is derived from an EMBL/GenBank/DDBJ whole genome shotgun (WGS) entry which is preliminary data.</text>
</comment>
<proteinExistence type="predicted"/>
<evidence type="ECO:0000313" key="1">
    <source>
        <dbReference type="EMBL" id="NUC71654.1"/>
    </source>
</evidence>
<sequence length="401" mass="45058">MSGDEAFPSAKVADAIRNDEVDALIDAVMTDSKETGDLLLMLERANGGEPPEDSPLYNMLSRQGNTDTLRKARKSGDVATMSAATGWTESRIEATGYEMLIKAMKPAAQQVLIKGPKGSGKTGMTTDALRQLHRDGHIDKVMMNFPVKGMPREELEKVNGYDAGHPWLDPDTNPSLGDLDFVRFSEHISDYLEFAKEPGKKVGVFDEFSTVGNAYNNQQDVEKVMGLSINAFRKSPDEGGEFKTIYIGHENDNDIHPLVKKQSDVIIRKEGKKDEGKIDKAEVYRGWDAFKSGEKWFGVRGLLDVPEDSPWRYDTNYFAHMEWNLDEPDMQIDRGMLIDDWEKYQDDDEDGSDSELELLKCRGVAKDGDGCGQVTRHISGFCDMHRDQWQGDDDPRRKDSD</sequence>